<organism evidence="2 3">
    <name type="scientific">Streptoalloteichus tenebrarius (strain ATCC 17920 / DSM 40477 / JCM 4838 / CBS 697.72 / NBRC 16177 / NCIMB 11028 / NRRL B-12390 / A12253. 1 / ISP 5477)</name>
    <name type="common">Streptomyces tenebrarius</name>
    <dbReference type="NCBI Taxonomy" id="1933"/>
    <lineage>
        <taxon>Bacteria</taxon>
        <taxon>Bacillati</taxon>
        <taxon>Actinomycetota</taxon>
        <taxon>Actinomycetes</taxon>
        <taxon>Pseudonocardiales</taxon>
        <taxon>Pseudonocardiaceae</taxon>
        <taxon>Streptoalloteichus</taxon>
    </lineage>
</organism>
<keyword evidence="1" id="KW-0812">Transmembrane</keyword>
<keyword evidence="1" id="KW-1133">Transmembrane helix</keyword>
<sequence length="156" mass="16416">MNTRTWLARVTPRGYLLFALAVVIAFAAVGVWGAGAFGGTRIPASSEGVKHEHRWGGGDLLLEGLGQRPGTCVVRPEQAPEREVAVSAKGGDGVELTSWFTGPALITCDVDAKGYTGTSIGLHTRTRSLAFKIGVPLAVLVPVVLGVVYGVRRDPH</sequence>
<proteinExistence type="predicted"/>
<gene>
    <name evidence="2" type="ORF">LX15_006381</name>
</gene>
<protein>
    <submittedName>
        <fullName evidence="2">Uncharacterized protein</fullName>
    </submittedName>
</protein>
<evidence type="ECO:0000313" key="2">
    <source>
        <dbReference type="EMBL" id="MCP2262639.1"/>
    </source>
</evidence>
<dbReference type="EMBL" id="JAMTCP010000085">
    <property type="protein sequence ID" value="MCP2262639.1"/>
    <property type="molecule type" value="Genomic_DNA"/>
</dbReference>
<dbReference type="Proteomes" id="UP001205311">
    <property type="component" value="Unassembled WGS sequence"/>
</dbReference>
<dbReference type="RefSeq" id="WP_253674875.1">
    <property type="nucleotide sequence ID" value="NZ_JAMTCP010000085.1"/>
</dbReference>
<keyword evidence="1" id="KW-0472">Membrane</keyword>
<reference evidence="2 3" key="1">
    <citation type="submission" date="2022-06" db="EMBL/GenBank/DDBJ databases">
        <title>Genomic Encyclopedia of Archaeal and Bacterial Type Strains, Phase II (KMG-II): from individual species to whole genera.</title>
        <authorList>
            <person name="Goeker M."/>
        </authorList>
    </citation>
    <scope>NUCLEOTIDE SEQUENCE [LARGE SCALE GENOMIC DNA]</scope>
    <source>
        <strain evidence="2 3">DSM 40477</strain>
    </source>
</reference>
<feature type="transmembrane region" description="Helical" evidence="1">
    <location>
        <begin position="129"/>
        <end position="151"/>
    </location>
</feature>
<accession>A0ABT1I4F5</accession>
<keyword evidence="3" id="KW-1185">Reference proteome</keyword>
<name>A0ABT1I4F5_STRSD</name>
<feature type="transmembrane region" description="Helical" evidence="1">
    <location>
        <begin position="15"/>
        <end position="37"/>
    </location>
</feature>
<evidence type="ECO:0000313" key="3">
    <source>
        <dbReference type="Proteomes" id="UP001205311"/>
    </source>
</evidence>
<evidence type="ECO:0000256" key="1">
    <source>
        <dbReference type="SAM" id="Phobius"/>
    </source>
</evidence>
<comment type="caution">
    <text evidence="2">The sequence shown here is derived from an EMBL/GenBank/DDBJ whole genome shotgun (WGS) entry which is preliminary data.</text>
</comment>